<dbReference type="AlphaFoldDB" id="A0A165DCZ8"/>
<keyword evidence="2" id="KW-1185">Reference proteome</keyword>
<accession>A0A165DCZ8</accession>
<reference evidence="1 2" key="1">
    <citation type="journal article" date="2016" name="Mol. Biol. Evol.">
        <title>Comparative Genomics of Early-Diverging Mushroom-Forming Fungi Provides Insights into the Origins of Lignocellulose Decay Capabilities.</title>
        <authorList>
            <person name="Nagy L.G."/>
            <person name="Riley R."/>
            <person name="Tritt A."/>
            <person name="Adam C."/>
            <person name="Daum C."/>
            <person name="Floudas D."/>
            <person name="Sun H."/>
            <person name="Yadav J.S."/>
            <person name="Pangilinan J."/>
            <person name="Larsson K.H."/>
            <person name="Matsuura K."/>
            <person name="Barry K."/>
            <person name="Labutti K."/>
            <person name="Kuo R."/>
            <person name="Ohm R.A."/>
            <person name="Bhattacharya S.S."/>
            <person name="Shirouzu T."/>
            <person name="Yoshinaga Y."/>
            <person name="Martin F.M."/>
            <person name="Grigoriev I.V."/>
            <person name="Hibbett D.S."/>
        </authorList>
    </citation>
    <scope>NUCLEOTIDE SEQUENCE [LARGE SCALE GENOMIC DNA]</scope>
    <source>
        <strain evidence="1 2">93-53</strain>
    </source>
</reference>
<dbReference type="InParanoid" id="A0A165DCZ8"/>
<proteinExistence type="predicted"/>
<protein>
    <submittedName>
        <fullName evidence="1">Uncharacterized protein</fullName>
    </submittedName>
</protein>
<dbReference type="OrthoDB" id="3687641at2759"/>
<evidence type="ECO:0000313" key="1">
    <source>
        <dbReference type="EMBL" id="KZT04599.1"/>
    </source>
</evidence>
<organism evidence="1 2">
    <name type="scientific">Laetiporus sulphureus 93-53</name>
    <dbReference type="NCBI Taxonomy" id="1314785"/>
    <lineage>
        <taxon>Eukaryota</taxon>
        <taxon>Fungi</taxon>
        <taxon>Dikarya</taxon>
        <taxon>Basidiomycota</taxon>
        <taxon>Agaricomycotina</taxon>
        <taxon>Agaricomycetes</taxon>
        <taxon>Polyporales</taxon>
        <taxon>Laetiporus</taxon>
    </lineage>
</organism>
<evidence type="ECO:0000313" key="2">
    <source>
        <dbReference type="Proteomes" id="UP000076871"/>
    </source>
</evidence>
<dbReference type="Proteomes" id="UP000076871">
    <property type="component" value="Unassembled WGS sequence"/>
</dbReference>
<dbReference type="RefSeq" id="XP_040762339.1">
    <property type="nucleotide sequence ID" value="XM_040912824.1"/>
</dbReference>
<sequence length="131" mass="14851">MNLLFICGRLYANENTVISFRPSYAYKAHDYPMTLPPSTPGLPAVFLPVEESVHYPLLGDASDDAWYALTNWTNGFVVLGPEERLFAITMFHELHCLRILNLAYGDPRRPAKVTSRTVWTICGKWCSARLT</sequence>
<dbReference type="STRING" id="1314785.A0A165DCZ8"/>
<dbReference type="GeneID" id="63829852"/>
<name>A0A165DCZ8_9APHY</name>
<dbReference type="EMBL" id="KV427635">
    <property type="protein sequence ID" value="KZT04599.1"/>
    <property type="molecule type" value="Genomic_DNA"/>
</dbReference>
<gene>
    <name evidence="1" type="ORF">LAESUDRAFT_760894</name>
</gene>